<protein>
    <submittedName>
        <fullName evidence="2">Uncharacterized protein</fullName>
    </submittedName>
</protein>
<proteinExistence type="predicted"/>
<gene>
    <name evidence="2" type="ORF">K3248_07785</name>
</gene>
<dbReference type="Proteomes" id="UP000746918">
    <property type="component" value="Unassembled WGS sequence"/>
</dbReference>
<evidence type="ECO:0000256" key="1">
    <source>
        <dbReference type="SAM" id="Coils"/>
    </source>
</evidence>
<reference evidence="2 3" key="1">
    <citation type="submission" date="2021-08" db="EMBL/GenBank/DDBJ databases">
        <title>Bartonella raoulti 094 sp. nov.</title>
        <authorList>
            <person name="Zgheib R."/>
            <person name="Hammoud A."/>
        </authorList>
    </citation>
    <scope>NUCLEOTIDE SEQUENCE [LARGE SCALE GENOMIC DNA]</scope>
    <source>
        <strain evidence="2 3">094</strain>
    </source>
</reference>
<sequence>MNIRYFFIAGAVTSGLSLALQESDRIVSQKPSPVVTPYTVETITPWFIQPISDTTDINILKLQRNKEEKQREIEDLYKKGKNLLHDIIGFFKSFMLLFLKYF</sequence>
<keyword evidence="3" id="KW-1185">Reference proteome</keyword>
<keyword evidence="1" id="KW-0175">Coiled coil</keyword>
<dbReference type="EMBL" id="JAIFRO010000009">
    <property type="protein sequence ID" value="MBX4336487.1"/>
    <property type="molecule type" value="Genomic_DNA"/>
</dbReference>
<organism evidence="2 3">
    <name type="scientific">Bartonella raoultii</name>
    <dbReference type="NCBI Taxonomy" id="1457020"/>
    <lineage>
        <taxon>Bacteria</taxon>
        <taxon>Pseudomonadati</taxon>
        <taxon>Pseudomonadota</taxon>
        <taxon>Alphaproteobacteria</taxon>
        <taxon>Hyphomicrobiales</taxon>
        <taxon>Bartonellaceae</taxon>
        <taxon>Bartonella</taxon>
    </lineage>
</organism>
<evidence type="ECO:0000313" key="3">
    <source>
        <dbReference type="Proteomes" id="UP000746918"/>
    </source>
</evidence>
<feature type="coiled-coil region" evidence="1">
    <location>
        <begin position="59"/>
        <end position="86"/>
    </location>
</feature>
<comment type="caution">
    <text evidence="2">The sequence shown here is derived from an EMBL/GenBank/DDBJ whole genome shotgun (WGS) entry which is preliminary data.</text>
</comment>
<accession>A0ABS7IAN1</accession>
<evidence type="ECO:0000313" key="2">
    <source>
        <dbReference type="EMBL" id="MBX4336487.1"/>
    </source>
</evidence>
<dbReference type="RefSeq" id="WP_220717806.1">
    <property type="nucleotide sequence ID" value="NZ_JAIFRO010000009.1"/>
</dbReference>
<name>A0ABS7IAN1_9HYPH</name>